<evidence type="ECO:0000313" key="4">
    <source>
        <dbReference type="Proteomes" id="UP000198157"/>
    </source>
</evidence>
<dbReference type="InterPro" id="IPR039261">
    <property type="entry name" value="FNR_nucleotide-bd"/>
</dbReference>
<dbReference type="GO" id="GO:0051537">
    <property type="term" value="F:2 iron, 2 sulfur cluster binding"/>
    <property type="evidence" value="ECO:0007669"/>
    <property type="project" value="InterPro"/>
</dbReference>
<dbReference type="CDD" id="cd00207">
    <property type="entry name" value="fer2"/>
    <property type="match status" value="1"/>
</dbReference>
<feature type="domain" description="2Fe-2S ferredoxin-type" evidence="1">
    <location>
        <begin position="3"/>
        <end position="93"/>
    </location>
</feature>
<dbReference type="Gene3D" id="3.10.20.30">
    <property type="match status" value="1"/>
</dbReference>
<dbReference type="Pfam" id="PF00970">
    <property type="entry name" value="FAD_binding_6"/>
    <property type="match status" value="1"/>
</dbReference>
<dbReference type="SUPFAM" id="SSF54292">
    <property type="entry name" value="2Fe-2S ferredoxin-like"/>
    <property type="match status" value="1"/>
</dbReference>
<evidence type="ECO:0000259" key="1">
    <source>
        <dbReference type="PROSITE" id="PS51085"/>
    </source>
</evidence>
<dbReference type="InterPro" id="IPR017938">
    <property type="entry name" value="Riboflavin_synthase-like_b-brl"/>
</dbReference>
<evidence type="ECO:0000259" key="2">
    <source>
        <dbReference type="PROSITE" id="PS51384"/>
    </source>
</evidence>
<dbReference type="AlphaFoldDB" id="A0A246HPQ6"/>
<dbReference type="PRINTS" id="PR00410">
    <property type="entry name" value="PHEHYDRXLASE"/>
</dbReference>
<feature type="domain" description="FAD-binding FR-type" evidence="2">
    <location>
        <begin position="101"/>
        <end position="199"/>
    </location>
</feature>
<dbReference type="PROSITE" id="PS51085">
    <property type="entry name" value="2FE2S_FER_2"/>
    <property type="match status" value="1"/>
</dbReference>
<dbReference type="OrthoDB" id="9806195at2"/>
<dbReference type="Gene3D" id="3.40.50.80">
    <property type="entry name" value="Nucleotide-binding domain of ferredoxin-NADP reductase (FNR) module"/>
    <property type="match status" value="1"/>
</dbReference>
<dbReference type="Gene3D" id="2.40.30.10">
    <property type="entry name" value="Translation factors"/>
    <property type="match status" value="1"/>
</dbReference>
<dbReference type="PANTHER" id="PTHR47354:SF5">
    <property type="entry name" value="PROTEIN RFBI"/>
    <property type="match status" value="1"/>
</dbReference>
<dbReference type="Proteomes" id="UP000198157">
    <property type="component" value="Unassembled WGS sequence"/>
</dbReference>
<sequence length="336" mass="35948">MTRHIEIRSAGRTLAVPEGNTILDAALAAEVAYPHGCRSGRCGSCLSRVISGHVVHLEHSRFALTDEQKARGLFLACRALPGSDLVAAYAGDVEAWPSPAMQRLDYRVGAIETLTHDIKRIRLATGGAALAFKAGQYARLTFPGVPPRDYSMAGGALDGELDFHIRRVPGGAVTERIHASLKPGDPVRVEGPLGVSHLRSQHDGPMLCIAGGSGLAPIQAIVHAAIAARMSEPMHVYVGARALHDLYRVAHFQQLAQAHPNLTFTPVLSHDEQQTTWRTGWVTDAVAADHPDVEGWKAYVAGPPLMVEAAMRVLSAAGLRAEDLHADVFFTPETAA</sequence>
<dbReference type="InterPro" id="IPR017927">
    <property type="entry name" value="FAD-bd_FR_type"/>
</dbReference>
<dbReference type="CDD" id="cd06187">
    <property type="entry name" value="O2ase_reductase_like"/>
    <property type="match status" value="1"/>
</dbReference>
<dbReference type="PROSITE" id="PS51384">
    <property type="entry name" value="FAD_FR"/>
    <property type="match status" value="1"/>
</dbReference>
<proteinExistence type="predicted"/>
<dbReference type="EMBL" id="NIVS01000019">
    <property type="protein sequence ID" value="OWQ54363.1"/>
    <property type="molecule type" value="Genomic_DNA"/>
</dbReference>
<evidence type="ECO:0000313" key="3">
    <source>
        <dbReference type="EMBL" id="OWQ54363.1"/>
    </source>
</evidence>
<dbReference type="SUPFAM" id="SSF52343">
    <property type="entry name" value="Ferredoxin reductase-like, C-terminal NADP-linked domain"/>
    <property type="match status" value="1"/>
</dbReference>
<reference evidence="3 4" key="1">
    <citation type="submission" date="2017-06" db="EMBL/GenBank/DDBJ databases">
        <authorList>
            <person name="Kim H.J."/>
            <person name="Triplett B.A."/>
        </authorList>
    </citation>
    <scope>NUCLEOTIDE SEQUENCE [LARGE SCALE GENOMIC DNA]</scope>
    <source>
        <strain evidence="3 4">13146</strain>
    </source>
</reference>
<dbReference type="InterPro" id="IPR001041">
    <property type="entry name" value="2Fe-2S_ferredoxin-type"/>
</dbReference>
<dbReference type="InterPro" id="IPR036010">
    <property type="entry name" value="2Fe-2S_ferredoxin-like_sf"/>
</dbReference>
<dbReference type="InterPro" id="IPR012675">
    <property type="entry name" value="Beta-grasp_dom_sf"/>
</dbReference>
<dbReference type="InterPro" id="IPR001433">
    <property type="entry name" value="OxRdtase_FAD/NAD-bd"/>
</dbReference>
<dbReference type="InterPro" id="IPR008333">
    <property type="entry name" value="Cbr1-like_FAD-bd_dom"/>
</dbReference>
<dbReference type="SUPFAM" id="SSF63380">
    <property type="entry name" value="Riboflavin synthase domain-like"/>
    <property type="match status" value="1"/>
</dbReference>
<accession>A0A246HPQ6</accession>
<gene>
    <name evidence="3" type="ORF">CEE60_08175</name>
</gene>
<dbReference type="PANTHER" id="PTHR47354">
    <property type="entry name" value="NADH OXIDOREDUCTASE HCR"/>
    <property type="match status" value="1"/>
</dbReference>
<dbReference type="InterPro" id="IPR006058">
    <property type="entry name" value="2Fe2S_fd_BS"/>
</dbReference>
<protein>
    <submittedName>
        <fullName evidence="3">Oxidoreductase</fullName>
    </submittedName>
</protein>
<dbReference type="Pfam" id="PF00111">
    <property type="entry name" value="Fer2"/>
    <property type="match status" value="1"/>
</dbReference>
<dbReference type="Pfam" id="PF00175">
    <property type="entry name" value="NAD_binding_1"/>
    <property type="match status" value="1"/>
</dbReference>
<organism evidence="3 4">
    <name type="scientific">Stenotrophomonas maltophilia</name>
    <name type="common">Pseudomonas maltophilia</name>
    <name type="synonym">Xanthomonas maltophilia</name>
    <dbReference type="NCBI Taxonomy" id="40324"/>
    <lineage>
        <taxon>Bacteria</taxon>
        <taxon>Pseudomonadati</taxon>
        <taxon>Pseudomonadota</taxon>
        <taxon>Gammaproteobacteria</taxon>
        <taxon>Lysobacterales</taxon>
        <taxon>Lysobacteraceae</taxon>
        <taxon>Stenotrophomonas</taxon>
        <taxon>Stenotrophomonas maltophilia group</taxon>
    </lineage>
</organism>
<comment type="caution">
    <text evidence="3">The sequence shown here is derived from an EMBL/GenBank/DDBJ whole genome shotgun (WGS) entry which is preliminary data.</text>
</comment>
<dbReference type="PROSITE" id="PS00197">
    <property type="entry name" value="2FE2S_FER_1"/>
    <property type="match status" value="1"/>
</dbReference>
<dbReference type="GO" id="GO:0016491">
    <property type="term" value="F:oxidoreductase activity"/>
    <property type="evidence" value="ECO:0007669"/>
    <property type="project" value="InterPro"/>
</dbReference>
<name>A0A246HPQ6_STEMA</name>
<dbReference type="InterPro" id="IPR050415">
    <property type="entry name" value="MRET"/>
</dbReference>